<dbReference type="Proteomes" id="UP000006830">
    <property type="component" value="Chromosome"/>
</dbReference>
<feature type="transmembrane region" description="Helical" evidence="1">
    <location>
        <begin position="12"/>
        <end position="37"/>
    </location>
</feature>
<dbReference type="GO" id="GO:0016491">
    <property type="term" value="F:oxidoreductase activity"/>
    <property type="evidence" value="ECO:0007669"/>
    <property type="project" value="UniProtKB-KW"/>
</dbReference>
<organism evidence="2 3">
    <name type="scientific">Rickettsia akari (strain Hartford)</name>
    <dbReference type="NCBI Taxonomy" id="293614"/>
    <lineage>
        <taxon>Bacteria</taxon>
        <taxon>Pseudomonadati</taxon>
        <taxon>Pseudomonadota</taxon>
        <taxon>Alphaproteobacteria</taxon>
        <taxon>Rickettsiales</taxon>
        <taxon>Rickettsiaceae</taxon>
        <taxon>Rickettsieae</taxon>
        <taxon>Rickettsia</taxon>
        <taxon>spotted fever group</taxon>
    </lineage>
</organism>
<accession>A8GNK1</accession>
<name>A8GNK1_RICAH</name>
<dbReference type="eggNOG" id="COG1007">
    <property type="taxonomic scope" value="Bacteria"/>
</dbReference>
<evidence type="ECO:0000313" key="3">
    <source>
        <dbReference type="Proteomes" id="UP000006830"/>
    </source>
</evidence>
<dbReference type="EMBL" id="CP000847">
    <property type="protein sequence ID" value="ABV74976.1"/>
    <property type="molecule type" value="Genomic_DNA"/>
</dbReference>
<keyword evidence="1" id="KW-1133">Transmembrane helix</keyword>
<dbReference type="EC" id="1.6.5.3" evidence="2"/>
<dbReference type="STRING" id="293614.A1C_03460"/>
<dbReference type="HOGENOM" id="CLU_2318318_0_0_5"/>
<keyword evidence="3" id="KW-1185">Reference proteome</keyword>
<reference evidence="2" key="1">
    <citation type="submission" date="2007-09" db="EMBL/GenBank/DDBJ databases">
        <title>Complete Genome Sequence of Rickettsia akari.</title>
        <authorList>
            <person name="Madan A."/>
            <person name="Fahey J."/>
            <person name="Helton E."/>
            <person name="Ketteman M."/>
            <person name="Madan A."/>
            <person name="Rodrigues S."/>
            <person name="Sanchez A."/>
            <person name="Whiting M."/>
            <person name="Dasch G."/>
            <person name="Eremeeva M."/>
        </authorList>
    </citation>
    <scope>NUCLEOTIDE SEQUENCE</scope>
    <source>
        <strain evidence="2">Hartford</strain>
    </source>
</reference>
<keyword evidence="2" id="KW-0560">Oxidoreductase</keyword>
<evidence type="ECO:0000256" key="1">
    <source>
        <dbReference type="SAM" id="Phobius"/>
    </source>
</evidence>
<keyword evidence="1" id="KW-0812">Transmembrane</keyword>
<gene>
    <name evidence="2" type="ordered locus">A1C_03460</name>
</gene>
<proteinExistence type="predicted"/>
<dbReference type="KEGG" id="rak:A1C_03460"/>
<sequence>MERKKVLAVIPWLDSGISIGISKSIVLIFTIISMIIYRDYSILVAEELKFEFITLILLSVVGLFVAISSQNFILLYGIHKNNKNTLNTRSSRWMITEKG</sequence>
<dbReference type="AlphaFoldDB" id="A8GNK1"/>
<evidence type="ECO:0000313" key="2">
    <source>
        <dbReference type="EMBL" id="ABV74976.1"/>
    </source>
</evidence>
<keyword evidence="1" id="KW-0472">Membrane</keyword>
<protein>
    <submittedName>
        <fullName evidence="2">NADH dehydrogenase subunit N</fullName>
        <ecNumber evidence="2">1.6.5.3</ecNumber>
    </submittedName>
</protein>
<feature type="transmembrane region" description="Helical" evidence="1">
    <location>
        <begin position="52"/>
        <end position="76"/>
    </location>
</feature>